<evidence type="ECO:0000313" key="3">
    <source>
        <dbReference type="EMBL" id="KYQ47122.1"/>
    </source>
</evidence>
<feature type="coiled-coil region" evidence="1">
    <location>
        <begin position="302"/>
        <end position="336"/>
    </location>
</feature>
<evidence type="ECO:0000256" key="2">
    <source>
        <dbReference type="SAM" id="MobiDB-lite"/>
    </source>
</evidence>
<feature type="region of interest" description="Disordered" evidence="2">
    <location>
        <begin position="82"/>
        <end position="102"/>
    </location>
</feature>
<evidence type="ECO:0000313" key="4">
    <source>
        <dbReference type="Proteomes" id="UP000075809"/>
    </source>
</evidence>
<organism evidence="3 4">
    <name type="scientific">Mycetomoellerius zeteki</name>
    <dbReference type="NCBI Taxonomy" id="64791"/>
    <lineage>
        <taxon>Eukaryota</taxon>
        <taxon>Metazoa</taxon>
        <taxon>Ecdysozoa</taxon>
        <taxon>Arthropoda</taxon>
        <taxon>Hexapoda</taxon>
        <taxon>Insecta</taxon>
        <taxon>Pterygota</taxon>
        <taxon>Neoptera</taxon>
        <taxon>Endopterygota</taxon>
        <taxon>Hymenoptera</taxon>
        <taxon>Apocrita</taxon>
        <taxon>Aculeata</taxon>
        <taxon>Formicoidea</taxon>
        <taxon>Formicidae</taxon>
        <taxon>Myrmicinae</taxon>
        <taxon>Mycetomoellerius</taxon>
    </lineage>
</organism>
<gene>
    <name evidence="3" type="ORF">ALC60_13868</name>
</gene>
<keyword evidence="1" id="KW-0175">Coiled coil</keyword>
<name>A0A151WH25_9HYME</name>
<proteinExistence type="predicted"/>
<dbReference type="EMBL" id="KQ983136">
    <property type="protein sequence ID" value="KYQ47122.1"/>
    <property type="molecule type" value="Genomic_DNA"/>
</dbReference>
<evidence type="ECO:0008006" key="5">
    <source>
        <dbReference type="Google" id="ProtNLM"/>
    </source>
</evidence>
<sequence>MENENNFNKNLSKRITYQKKGKEAERRILAESKIFIIKDTSEEEERFSIKETNSFQKEAMKENGILKEPTMSESFSTRVGNITEKYDKSKRENNNPGKIDDNMTVTADRHRCQRPLRNIIGKREQRREELEKVEGDLRQRLDMLECSIPAVMIWNIWRMSQGVPVCRIKRILEKQFKDTRELSCRSTPSCHYDCRVREVEAERKLALKKVEEARTLWSEKLATLEERKRKLDEARKIQEEQRNAIERLNEENRMLQEAMEKEAMEMDESCQCDDTQCKQRHLSKVSSVMSIESGDIQCLEKLQRLAEEEVITKREIVELERREETYMRTLQQADELWSKMEGDMVSTTSALQEQLDMKTAANQQLANRVCELEDALEKCRARLITCRTELEKFLSIEKVEAMIGRDDDVAKVADKEVAVKAKVVHRRIGRIDDIATVKDDEILAKVEVADEGVLAKTKVVDEETLAITEVEDREALARVALTDADVEATFIVDDKFVSVKPDLADLAIDRPVDLVQIEDAESIVRPEDVAYEQQRFKEVREYLAQLGSLEELYTDDGVPCAHDFVCNDVVTSPTGMTDEELIALGVEHPALTKERDETVITEERERQFKKELVKKSHNAVDGIEKREKNEDEIPGVEIERKIAEKVKKRVAEVIDVRETVTPRTIKEVVDDRLVTMLKDRASEVNNIEAGNKQNQGIVIQRDTILSWIDAIDTIHTTAAKHPDCREVKKDADTLAEQVGTYVGIKPKEVEEENATINTEGKQEKVSEKNEWKVNKAKEMEPVIKIDSIPFLNSEEALAEVKAPMDAIAESELLPTFTKEDVPIDIKFPTEIEESEFVERVAEKSEEISLLEETKISDIKEMIPRIKIIRTDEIVEVPLISEKVEVEQEKKISVVDVEEVKKIMPETISPTVDITEVEKFKPDKFPIDVEKTPITKAIEEKIKIEEPTLILNEKEDSLFLDATIKEKIENEKPAIKKEEVDTAESLLIAEIAKKEQNKVTELSPIEAMEKKEKNEAVKLPPISDIVREKKIEAAEVSPITDIMKTEQIEAAELLPNMIKKEKIEAEELLPHADVVTEGEIKIIQPMSTLPTIKKEMEEELEDLEKMLKVEIKKEKDEEIKEVPLPEEVIPSIELSEKKEEEEMPQVKKEEIPTTAPLLKKPTSKIKKEVSEEKKPEMVQIELKIPIAEIKSTEMEVPAIPFDPRLVAQPYLIIAKIKEKELLQIISAKPPCTECCLRPPIETTRQFEIPQTNVLQTEVVQTEVIQAEVVQTKMMQTEIVQNKVEQAKVVQTEAVKLYEILVNI</sequence>
<feature type="coiled-coil region" evidence="1">
    <location>
        <begin position="196"/>
        <end position="265"/>
    </location>
</feature>
<dbReference type="STRING" id="64791.A0A151WH25"/>
<reference evidence="3 4" key="1">
    <citation type="submission" date="2015-09" db="EMBL/GenBank/DDBJ databases">
        <title>Trachymyrmex zeteki WGS genome.</title>
        <authorList>
            <person name="Nygaard S."/>
            <person name="Hu H."/>
            <person name="Boomsma J."/>
            <person name="Zhang G."/>
        </authorList>
    </citation>
    <scope>NUCLEOTIDE SEQUENCE [LARGE SCALE GENOMIC DNA]</scope>
    <source>
        <strain evidence="3">Tzet28-1</strain>
        <tissue evidence="3">Whole body</tissue>
    </source>
</reference>
<evidence type="ECO:0000256" key="1">
    <source>
        <dbReference type="SAM" id="Coils"/>
    </source>
</evidence>
<dbReference type="Proteomes" id="UP000075809">
    <property type="component" value="Unassembled WGS sequence"/>
</dbReference>
<accession>A0A151WH25</accession>
<protein>
    <recommendedName>
        <fullName evidence="5">Zonadhesin</fullName>
    </recommendedName>
</protein>
<keyword evidence="4" id="KW-1185">Reference proteome</keyword>
<feature type="compositionally biased region" description="Basic and acidic residues" evidence="2">
    <location>
        <begin position="84"/>
        <end position="101"/>
    </location>
</feature>